<feature type="transmembrane region" description="Helical" evidence="8">
    <location>
        <begin position="402"/>
        <end position="424"/>
    </location>
</feature>
<organism evidence="9 10">
    <name type="scientific">Tritrichomonas musculus</name>
    <dbReference type="NCBI Taxonomy" id="1915356"/>
    <lineage>
        <taxon>Eukaryota</taxon>
        <taxon>Metamonada</taxon>
        <taxon>Parabasalia</taxon>
        <taxon>Tritrichomonadida</taxon>
        <taxon>Tritrichomonadidae</taxon>
        <taxon>Tritrichomonas</taxon>
    </lineage>
</organism>
<comment type="caution">
    <text evidence="9">The sequence shown here is derived from an EMBL/GenBank/DDBJ whole genome shotgun (WGS) entry which is preliminary data.</text>
</comment>
<feature type="transmembrane region" description="Helical" evidence="8">
    <location>
        <begin position="335"/>
        <end position="353"/>
    </location>
</feature>
<dbReference type="Gene3D" id="1.20.1250.20">
    <property type="entry name" value="MFS general substrate transporter like domains"/>
    <property type="match status" value="1"/>
</dbReference>
<dbReference type="SUPFAM" id="SSF103473">
    <property type="entry name" value="MFS general substrate transporter"/>
    <property type="match status" value="1"/>
</dbReference>
<evidence type="ECO:0000256" key="6">
    <source>
        <dbReference type="ARBA" id="ARBA00023136"/>
    </source>
</evidence>
<dbReference type="InterPro" id="IPR002259">
    <property type="entry name" value="Eqnu_transpt"/>
</dbReference>
<feature type="region of interest" description="Disordered" evidence="7">
    <location>
        <begin position="1"/>
        <end position="41"/>
    </location>
</feature>
<dbReference type="PANTHER" id="PTHR10332:SF10">
    <property type="entry name" value="EQUILIBRATIVE NUCLEOSIDE TRANSPORTER 4"/>
    <property type="match status" value="1"/>
</dbReference>
<reference evidence="9 10" key="1">
    <citation type="submission" date="2024-04" db="EMBL/GenBank/DDBJ databases">
        <title>Tritrichomonas musculus Genome.</title>
        <authorList>
            <person name="Alves-Ferreira E."/>
            <person name="Grigg M."/>
            <person name="Lorenzi H."/>
            <person name="Galac M."/>
        </authorList>
    </citation>
    <scope>NUCLEOTIDE SEQUENCE [LARGE SCALE GENOMIC DNA]</scope>
    <source>
        <strain evidence="9 10">EAF2021</strain>
    </source>
</reference>
<feature type="compositionally biased region" description="Low complexity" evidence="7">
    <location>
        <begin position="27"/>
        <end position="36"/>
    </location>
</feature>
<feature type="transmembrane region" description="Helical" evidence="8">
    <location>
        <begin position="122"/>
        <end position="142"/>
    </location>
</feature>
<gene>
    <name evidence="9" type="ORF">M9Y10_006649</name>
</gene>
<evidence type="ECO:0000256" key="2">
    <source>
        <dbReference type="ARBA" id="ARBA00007965"/>
    </source>
</evidence>
<feature type="compositionally biased region" description="Acidic residues" evidence="7">
    <location>
        <begin position="9"/>
        <end position="18"/>
    </location>
</feature>
<keyword evidence="5 8" id="KW-1133">Transmembrane helix</keyword>
<comment type="subcellular location">
    <subcellularLocation>
        <location evidence="1">Membrane</location>
        <topology evidence="1">Multi-pass membrane protein</topology>
    </subcellularLocation>
</comment>
<evidence type="ECO:0000256" key="8">
    <source>
        <dbReference type="SAM" id="Phobius"/>
    </source>
</evidence>
<dbReference type="Proteomes" id="UP001470230">
    <property type="component" value="Unassembled WGS sequence"/>
</dbReference>
<evidence type="ECO:0000256" key="1">
    <source>
        <dbReference type="ARBA" id="ARBA00004141"/>
    </source>
</evidence>
<evidence type="ECO:0000256" key="4">
    <source>
        <dbReference type="ARBA" id="ARBA00022692"/>
    </source>
</evidence>
<evidence type="ECO:0000256" key="5">
    <source>
        <dbReference type="ARBA" id="ARBA00022989"/>
    </source>
</evidence>
<dbReference type="InterPro" id="IPR036259">
    <property type="entry name" value="MFS_trans_sf"/>
</dbReference>
<dbReference type="Pfam" id="PF01733">
    <property type="entry name" value="Nucleoside_tran"/>
    <property type="match status" value="1"/>
</dbReference>
<dbReference type="PANTHER" id="PTHR10332">
    <property type="entry name" value="EQUILIBRATIVE NUCLEOSIDE TRANSPORTER"/>
    <property type="match status" value="1"/>
</dbReference>
<name>A0ABR2JEQ5_9EUKA</name>
<evidence type="ECO:0000256" key="3">
    <source>
        <dbReference type="ARBA" id="ARBA00022448"/>
    </source>
</evidence>
<feature type="transmembrane region" description="Helical" evidence="8">
    <location>
        <begin position="95"/>
        <end position="115"/>
    </location>
</feature>
<keyword evidence="3" id="KW-0813">Transport</keyword>
<evidence type="ECO:0000313" key="10">
    <source>
        <dbReference type="Proteomes" id="UP001470230"/>
    </source>
</evidence>
<evidence type="ECO:0000313" key="9">
    <source>
        <dbReference type="EMBL" id="KAK8876440.1"/>
    </source>
</evidence>
<feature type="transmembrane region" description="Helical" evidence="8">
    <location>
        <begin position="305"/>
        <end position="323"/>
    </location>
</feature>
<evidence type="ECO:0000256" key="7">
    <source>
        <dbReference type="SAM" id="MobiDB-lite"/>
    </source>
</evidence>
<accession>A0ABR2JEQ5</accession>
<keyword evidence="6 8" id="KW-0472">Membrane</keyword>
<sequence length="430" mass="48146">MSQDKEYVEENYISDDSIESVSKTPTSNSNSESSISIEEKKEDIKDLEEEMPPPKYLKPLCAYLGATAFMGFTACINAIDFFLERCPGHPEISQNVARIINFGGLGAQILTFPFVEKIGANIRILVSQLIYALVFLFLLIYMNLAKPVSLAALYTALAFDGVFFGVIMVSTNGFCGLLARSGAPYAIIGNALAGVFSTVLRIVSKPIGHDGEGWFYFGVCFTIVLLGEIFLFLFQFTDYYKFRMKFVKKGLSLKERLQNIERVVKKCWLECLQAVVINCTAYTLYPGYATSVDVKHESGGFDRSWAITIIISCYMFGDFFGRTAARWWKWPGAKYVWIAVCLRFIFFPLYIIAIENVVPKLNDEIWICICSFFLSFSGGYFLNLSQAYTSVNPTLEKCELEIASFTISFCIGVGTSLGCVLSYAMPVKSN</sequence>
<feature type="transmembrane region" description="Helical" evidence="8">
    <location>
        <begin position="182"/>
        <end position="202"/>
    </location>
</feature>
<comment type="similarity">
    <text evidence="2">Belongs to the SLC29A/ENT transporter (TC 2.A.57) family.</text>
</comment>
<keyword evidence="10" id="KW-1185">Reference proteome</keyword>
<keyword evidence="4 8" id="KW-0812">Transmembrane</keyword>
<feature type="transmembrane region" description="Helical" evidence="8">
    <location>
        <begin position="148"/>
        <end position="170"/>
    </location>
</feature>
<dbReference type="EMBL" id="JAPFFF010000012">
    <property type="protein sequence ID" value="KAK8876440.1"/>
    <property type="molecule type" value="Genomic_DNA"/>
</dbReference>
<feature type="transmembrane region" description="Helical" evidence="8">
    <location>
        <begin position="60"/>
        <end position="83"/>
    </location>
</feature>
<proteinExistence type="inferred from homology"/>
<feature type="transmembrane region" description="Helical" evidence="8">
    <location>
        <begin position="214"/>
        <end position="234"/>
    </location>
</feature>
<protein>
    <submittedName>
        <fullName evidence="9">Nucleoside transmembrane transporter activity protein</fullName>
    </submittedName>
</protein>
<feature type="transmembrane region" description="Helical" evidence="8">
    <location>
        <begin position="365"/>
        <end position="382"/>
    </location>
</feature>